<dbReference type="GO" id="GO:0005886">
    <property type="term" value="C:plasma membrane"/>
    <property type="evidence" value="ECO:0007669"/>
    <property type="project" value="UniProtKB-SubCell"/>
</dbReference>
<dbReference type="SMART" id="SM00382">
    <property type="entry name" value="AAA"/>
    <property type="match status" value="1"/>
</dbReference>
<evidence type="ECO:0000313" key="9">
    <source>
        <dbReference type="EMBL" id="SHJ11778.1"/>
    </source>
</evidence>
<dbReference type="InterPro" id="IPR017871">
    <property type="entry name" value="ABC_transporter-like_CS"/>
</dbReference>
<dbReference type="InterPro" id="IPR027417">
    <property type="entry name" value="P-loop_NTPase"/>
</dbReference>
<dbReference type="PANTHER" id="PTHR43297">
    <property type="entry name" value="OLIGOPEPTIDE TRANSPORT ATP-BINDING PROTEIN APPD"/>
    <property type="match status" value="1"/>
</dbReference>
<dbReference type="FunFam" id="3.40.50.300:FF:000016">
    <property type="entry name" value="Oligopeptide ABC transporter ATP-binding component"/>
    <property type="match status" value="1"/>
</dbReference>
<dbReference type="PROSITE" id="PS50893">
    <property type="entry name" value="ABC_TRANSPORTER_2"/>
    <property type="match status" value="1"/>
</dbReference>
<keyword evidence="5" id="KW-0547">Nucleotide-binding</keyword>
<evidence type="ECO:0000313" key="10">
    <source>
        <dbReference type="Proteomes" id="UP000184442"/>
    </source>
</evidence>
<evidence type="ECO:0000256" key="4">
    <source>
        <dbReference type="ARBA" id="ARBA00022475"/>
    </source>
</evidence>
<dbReference type="Pfam" id="PF00005">
    <property type="entry name" value="ABC_tran"/>
    <property type="match status" value="1"/>
</dbReference>
<evidence type="ECO:0000256" key="5">
    <source>
        <dbReference type="ARBA" id="ARBA00022741"/>
    </source>
</evidence>
<feature type="domain" description="ABC transporter" evidence="8">
    <location>
        <begin position="5"/>
        <end position="256"/>
    </location>
</feature>
<dbReference type="PANTHER" id="PTHR43297:SF2">
    <property type="entry name" value="DIPEPTIDE TRANSPORT ATP-BINDING PROTEIN DPPD"/>
    <property type="match status" value="1"/>
</dbReference>
<dbReference type="InterPro" id="IPR013563">
    <property type="entry name" value="Oligopep_ABC_C"/>
</dbReference>
<reference evidence="9 10" key="1">
    <citation type="submission" date="2016-11" db="EMBL/GenBank/DDBJ databases">
        <authorList>
            <person name="Jaros S."/>
            <person name="Januszkiewicz K."/>
            <person name="Wedrychowicz H."/>
        </authorList>
    </citation>
    <scope>NUCLEOTIDE SEQUENCE [LARGE SCALE GENOMIC DNA]</scope>
    <source>
        <strain evidence="9 10">DSM 19022</strain>
    </source>
</reference>
<dbReference type="PROSITE" id="PS00211">
    <property type="entry name" value="ABC_TRANSPORTER_1"/>
    <property type="match status" value="1"/>
</dbReference>
<evidence type="ECO:0000256" key="6">
    <source>
        <dbReference type="ARBA" id="ARBA00022840"/>
    </source>
</evidence>
<evidence type="ECO:0000256" key="2">
    <source>
        <dbReference type="ARBA" id="ARBA00005417"/>
    </source>
</evidence>
<evidence type="ECO:0000256" key="7">
    <source>
        <dbReference type="ARBA" id="ARBA00023136"/>
    </source>
</evidence>
<keyword evidence="4" id="KW-1003">Cell membrane</keyword>
<evidence type="ECO:0000256" key="3">
    <source>
        <dbReference type="ARBA" id="ARBA00022448"/>
    </source>
</evidence>
<evidence type="ECO:0000259" key="8">
    <source>
        <dbReference type="PROSITE" id="PS50893"/>
    </source>
</evidence>
<dbReference type="SUPFAM" id="SSF52540">
    <property type="entry name" value="P-loop containing nucleoside triphosphate hydrolases"/>
    <property type="match status" value="1"/>
</dbReference>
<dbReference type="InterPro" id="IPR003593">
    <property type="entry name" value="AAA+_ATPase"/>
</dbReference>
<dbReference type="Proteomes" id="UP000184442">
    <property type="component" value="Unassembled WGS sequence"/>
</dbReference>
<accession>A0A1M6GPF3</accession>
<dbReference type="Gene3D" id="3.40.50.300">
    <property type="entry name" value="P-loop containing nucleotide triphosphate hydrolases"/>
    <property type="match status" value="1"/>
</dbReference>
<dbReference type="InterPro" id="IPR050388">
    <property type="entry name" value="ABC_Ni/Peptide_Import"/>
</dbReference>
<keyword evidence="10" id="KW-1185">Reference proteome</keyword>
<dbReference type="NCBIfam" id="TIGR01727">
    <property type="entry name" value="oligo_HPY"/>
    <property type="match status" value="1"/>
</dbReference>
<dbReference type="GO" id="GO:0005524">
    <property type="term" value="F:ATP binding"/>
    <property type="evidence" value="ECO:0007669"/>
    <property type="project" value="UniProtKB-KW"/>
</dbReference>
<proteinExistence type="inferred from homology"/>
<keyword evidence="6 9" id="KW-0067">ATP-binding</keyword>
<dbReference type="CDD" id="cd03257">
    <property type="entry name" value="ABC_NikE_OppD_transporters"/>
    <property type="match status" value="1"/>
</dbReference>
<dbReference type="GO" id="GO:0015833">
    <property type="term" value="P:peptide transport"/>
    <property type="evidence" value="ECO:0007669"/>
    <property type="project" value="InterPro"/>
</dbReference>
<keyword evidence="3" id="KW-0813">Transport</keyword>
<organism evidence="9 10">
    <name type="scientific">Lutispora thermophila DSM 19022</name>
    <dbReference type="NCBI Taxonomy" id="1122184"/>
    <lineage>
        <taxon>Bacteria</taxon>
        <taxon>Bacillati</taxon>
        <taxon>Bacillota</taxon>
        <taxon>Clostridia</taxon>
        <taxon>Lutisporales</taxon>
        <taxon>Lutisporaceae</taxon>
        <taxon>Lutispora</taxon>
    </lineage>
</organism>
<evidence type="ECO:0000256" key="1">
    <source>
        <dbReference type="ARBA" id="ARBA00004202"/>
    </source>
</evidence>
<comment type="subcellular location">
    <subcellularLocation>
        <location evidence="1">Cell membrane</location>
        <topology evidence="1">Peripheral membrane protein</topology>
    </subcellularLocation>
</comment>
<dbReference type="RefSeq" id="WP_073026491.1">
    <property type="nucleotide sequence ID" value="NZ_FQZS01000016.1"/>
</dbReference>
<gene>
    <name evidence="9" type="ORF">SAMN02745176_02462</name>
</gene>
<dbReference type="Pfam" id="PF08352">
    <property type="entry name" value="oligo_HPY"/>
    <property type="match status" value="1"/>
</dbReference>
<keyword evidence="7" id="KW-0472">Membrane</keyword>
<dbReference type="STRING" id="1122184.SAMN02745176_02462"/>
<protein>
    <submittedName>
        <fullName evidence="9">Peptide/nickel transport system ATP-binding protein</fullName>
    </submittedName>
</protein>
<dbReference type="EMBL" id="FQZS01000016">
    <property type="protein sequence ID" value="SHJ11778.1"/>
    <property type="molecule type" value="Genomic_DNA"/>
</dbReference>
<dbReference type="AlphaFoldDB" id="A0A1M6GPF3"/>
<name>A0A1M6GPF3_9FIRM</name>
<dbReference type="InterPro" id="IPR003439">
    <property type="entry name" value="ABC_transporter-like_ATP-bd"/>
</dbReference>
<dbReference type="GO" id="GO:0016887">
    <property type="term" value="F:ATP hydrolysis activity"/>
    <property type="evidence" value="ECO:0007669"/>
    <property type="project" value="InterPro"/>
</dbReference>
<comment type="similarity">
    <text evidence="2">Belongs to the ABC transporter superfamily.</text>
</comment>
<sequence>MMPLLKVENLQVSFPWKNKSVKAVDGVSFDVPHKKIIALVGESGSGKSVTALSVMGLIAYEGGKIEGGEIIFDGQEILRMKEKRLSKIRGKDVAMIYQDPMASLNPGISVGDQIRESLLIHKIASRKESKQIALNLMREVGIPDADQRYGSLPASFSGGMRQRIMIAMAISCRPKLLIADEPTTALDVSLQADIMNTLQELKNKIGMSILLITHDLGLVAQHADNVVVMYCGKVMEESPVDKLFEEPLHPYTIGLMNCIPRIDVTQDQLFYIPGCVPSIYDYPMGCRFHNRCSKVKPICREKMPKLINLNDDRKVRCWLYQ</sequence>